<sequence>MKVAIRADGGPELGYGHLVRTGALATELLRRDINTTYITTTPKSVKEICPDGIQTHQIPEENEQEAVIEILRRKDSDVIVTDSYGVDQEYQKSLSDVTDTVAVIQGDARYDLYCDILINGHVFAADIEYNWAGEEPKWCLGPEYLLLREEFSNPPGPNIVFRENPERAIILMGGSDVNNRTPEVMAAFDNQDISVDVIIGPGYNNKNEIRRAANNHNCRWNVHQTPNNLSELMFKADFAVTALGTTTYELIATNTPVIGLVEADNQLPIARALSKQRLGTVIWENQTLHKEVDKMITSSKMRKELWEKYSRLIDGNGAIRIVNGLINC</sequence>
<dbReference type="RefSeq" id="WP_338008864.1">
    <property type="nucleotide sequence ID" value="NZ_JAOPKB010000015.1"/>
</dbReference>
<proteinExistence type="inferred from homology"/>
<dbReference type="Gene3D" id="3.40.50.2000">
    <property type="entry name" value="Glycogen Phosphorylase B"/>
    <property type="match status" value="1"/>
</dbReference>
<evidence type="ECO:0000256" key="1">
    <source>
        <dbReference type="ARBA" id="ARBA00006962"/>
    </source>
</evidence>
<reference evidence="2 3" key="1">
    <citation type="submission" date="2022-09" db="EMBL/GenBank/DDBJ databases">
        <title>Enrichment on poylsaccharides allowed isolation of novel metabolic and taxonomic groups of Haloarchaea.</title>
        <authorList>
            <person name="Sorokin D.Y."/>
            <person name="Elcheninov A.G."/>
            <person name="Khizhniak T.V."/>
            <person name="Kolganova T.V."/>
            <person name="Kublanov I.V."/>
        </authorList>
    </citation>
    <scope>NUCLEOTIDE SEQUENCE [LARGE SCALE GENOMIC DNA]</scope>
    <source>
        <strain evidence="2 3">AArc-m2/3/4</strain>
    </source>
</reference>
<organism evidence="2 3">
    <name type="scientific">Natronoglomus mannanivorans</name>
    <dbReference type="NCBI Taxonomy" id="2979990"/>
    <lineage>
        <taxon>Archaea</taxon>
        <taxon>Methanobacteriati</taxon>
        <taxon>Methanobacteriota</taxon>
        <taxon>Stenosarchaea group</taxon>
        <taxon>Halobacteria</taxon>
        <taxon>Halobacteriales</taxon>
        <taxon>Natrialbaceae</taxon>
        <taxon>Natronoglomus</taxon>
    </lineage>
</organism>
<name>A0ABT2QJ84_9EURY</name>
<protein>
    <submittedName>
        <fullName evidence="2">UDP-2,4-diacetamido-2,4, 6-trideoxy-beta-L-altropyranose hydrolase</fullName>
        <ecNumber evidence="2">3.6.1.57</ecNumber>
    </submittedName>
</protein>
<dbReference type="EC" id="3.6.1.57" evidence="2"/>
<dbReference type="PANTHER" id="PTHR21015">
    <property type="entry name" value="UDP-N-ACETYLGLUCOSAMINE--N-ACETYLMURAMYL-(PENTAPEPTIDE) PYROPHOSPHORYL-UNDECAPRENOL N-ACETYLGLUCOSAMINE TRANSFERASE 1"/>
    <property type="match status" value="1"/>
</dbReference>
<comment type="caution">
    <text evidence="2">The sequence shown here is derived from an EMBL/GenBank/DDBJ whole genome shotgun (WGS) entry which is preliminary data.</text>
</comment>
<keyword evidence="3" id="KW-1185">Reference proteome</keyword>
<dbReference type="EMBL" id="JAOPKB010000015">
    <property type="protein sequence ID" value="MCU4974985.1"/>
    <property type="molecule type" value="Genomic_DNA"/>
</dbReference>
<evidence type="ECO:0000313" key="2">
    <source>
        <dbReference type="EMBL" id="MCU4974985.1"/>
    </source>
</evidence>
<keyword evidence="2" id="KW-0378">Hydrolase</keyword>
<dbReference type="SUPFAM" id="SSF53756">
    <property type="entry name" value="UDP-Glycosyltransferase/glycogen phosphorylase"/>
    <property type="match status" value="1"/>
</dbReference>
<dbReference type="NCBIfam" id="TIGR03590">
    <property type="entry name" value="PseG"/>
    <property type="match status" value="1"/>
</dbReference>
<dbReference type="Proteomes" id="UP001320972">
    <property type="component" value="Unassembled WGS sequence"/>
</dbReference>
<dbReference type="Gene3D" id="3.40.50.11190">
    <property type="match status" value="1"/>
</dbReference>
<evidence type="ECO:0000313" key="3">
    <source>
        <dbReference type="Proteomes" id="UP001320972"/>
    </source>
</evidence>
<comment type="similarity">
    <text evidence="1">Belongs to the glycosyltransferase 28 family.</text>
</comment>
<dbReference type="InterPro" id="IPR020023">
    <property type="entry name" value="PseG"/>
</dbReference>
<accession>A0ABT2QJ84</accession>
<dbReference type="PANTHER" id="PTHR21015:SF22">
    <property type="entry name" value="GLYCOSYLTRANSFERASE"/>
    <property type="match status" value="1"/>
</dbReference>
<dbReference type="GO" id="GO:0016787">
    <property type="term" value="F:hydrolase activity"/>
    <property type="evidence" value="ECO:0007669"/>
    <property type="project" value="UniProtKB-KW"/>
</dbReference>
<gene>
    <name evidence="2" type="primary">pseG</name>
    <name evidence="2" type="ORF">OB955_19925</name>
</gene>